<dbReference type="RefSeq" id="WP_075764378.1">
    <property type="nucleotide sequence ID" value="NZ_CP016076.1"/>
</dbReference>
<evidence type="ECO:0000313" key="2">
    <source>
        <dbReference type="EMBL" id="APU14454.1"/>
    </source>
</evidence>
<sequence>MNEARWLTDEQQRAWRKLAGVITVLPAALDAQLQRDASVTHFGYWVMALLSESADLSARMSDLAAKANASPSRLSHVVSRLEKNGWVHRRKSPEDGRGSIAVLTEAGQAKVVASAPGHVAKVRELLFDGLDDDQVRQLDEICAVLLRQMGYHAETAMPMRRQDSSQAGG</sequence>
<dbReference type="InterPro" id="IPR039422">
    <property type="entry name" value="MarR/SlyA-like"/>
</dbReference>
<organism evidence="2 3">
    <name type="scientific">Actinoalloteichus fjordicus</name>
    <dbReference type="NCBI Taxonomy" id="1612552"/>
    <lineage>
        <taxon>Bacteria</taxon>
        <taxon>Bacillati</taxon>
        <taxon>Actinomycetota</taxon>
        <taxon>Actinomycetes</taxon>
        <taxon>Pseudonocardiales</taxon>
        <taxon>Pseudonocardiaceae</taxon>
        <taxon>Actinoalloteichus</taxon>
    </lineage>
</organism>
<name>A0AAC9LCL2_9PSEU</name>
<protein>
    <submittedName>
        <fullName evidence="2">Transcriptional regulator</fullName>
    </submittedName>
</protein>
<dbReference type="PROSITE" id="PS50995">
    <property type="entry name" value="HTH_MARR_2"/>
    <property type="match status" value="1"/>
</dbReference>
<dbReference type="PANTHER" id="PTHR33164">
    <property type="entry name" value="TRANSCRIPTIONAL REGULATOR, MARR FAMILY"/>
    <property type="match status" value="1"/>
</dbReference>
<feature type="domain" description="HTH marR-type" evidence="1">
    <location>
        <begin position="11"/>
        <end position="147"/>
    </location>
</feature>
<reference evidence="3" key="1">
    <citation type="submission" date="2016-06" db="EMBL/GenBank/DDBJ databases">
        <title>Complete genome sequence of Actinoalloteichus fjordicus DSM 46855 (=ADI127-17), type strain of the new species Actinoalloteichus fjordicus.</title>
        <authorList>
            <person name="Ruckert C."/>
            <person name="Nouioui I."/>
            <person name="Willmese J."/>
            <person name="van Wezel G."/>
            <person name="Klenk H.-P."/>
            <person name="Kalinowski J."/>
            <person name="Zotchev S.B."/>
        </authorList>
    </citation>
    <scope>NUCLEOTIDE SEQUENCE [LARGE SCALE GENOMIC DNA]</scope>
    <source>
        <strain evidence="3">ADI127-7</strain>
    </source>
</reference>
<dbReference type="Gene3D" id="1.10.10.10">
    <property type="entry name" value="Winged helix-like DNA-binding domain superfamily/Winged helix DNA-binding domain"/>
    <property type="match status" value="1"/>
</dbReference>
<dbReference type="GO" id="GO:0006950">
    <property type="term" value="P:response to stress"/>
    <property type="evidence" value="ECO:0007669"/>
    <property type="project" value="TreeGrafter"/>
</dbReference>
<dbReference type="EMBL" id="CP016076">
    <property type="protein sequence ID" value="APU14454.1"/>
    <property type="molecule type" value="Genomic_DNA"/>
</dbReference>
<dbReference type="SUPFAM" id="SSF46785">
    <property type="entry name" value="Winged helix' DNA-binding domain"/>
    <property type="match status" value="1"/>
</dbReference>
<evidence type="ECO:0000313" key="3">
    <source>
        <dbReference type="Proteomes" id="UP000185511"/>
    </source>
</evidence>
<proteinExistence type="predicted"/>
<gene>
    <name evidence="2" type="ORF">UA74_11970</name>
</gene>
<dbReference type="AlphaFoldDB" id="A0AAC9LCL2"/>
<accession>A0AAC9LCL2</accession>
<dbReference type="InterPro" id="IPR036388">
    <property type="entry name" value="WH-like_DNA-bd_sf"/>
</dbReference>
<dbReference type="PANTHER" id="PTHR33164:SF99">
    <property type="entry name" value="MARR FAMILY REGULATORY PROTEIN"/>
    <property type="match status" value="1"/>
</dbReference>
<dbReference type="Proteomes" id="UP000185511">
    <property type="component" value="Chromosome"/>
</dbReference>
<dbReference type="InterPro" id="IPR000835">
    <property type="entry name" value="HTH_MarR-typ"/>
</dbReference>
<dbReference type="KEGG" id="acad:UA74_11970"/>
<dbReference type="InterPro" id="IPR036390">
    <property type="entry name" value="WH_DNA-bd_sf"/>
</dbReference>
<keyword evidence="3" id="KW-1185">Reference proteome</keyword>
<dbReference type="GO" id="GO:0003700">
    <property type="term" value="F:DNA-binding transcription factor activity"/>
    <property type="evidence" value="ECO:0007669"/>
    <property type="project" value="InterPro"/>
</dbReference>
<evidence type="ECO:0000259" key="1">
    <source>
        <dbReference type="PROSITE" id="PS50995"/>
    </source>
</evidence>
<dbReference type="SMART" id="SM00347">
    <property type="entry name" value="HTH_MARR"/>
    <property type="match status" value="1"/>
</dbReference>
<dbReference type="Pfam" id="PF01047">
    <property type="entry name" value="MarR"/>
    <property type="match status" value="1"/>
</dbReference>